<evidence type="ECO:0000259" key="4">
    <source>
        <dbReference type="Pfam" id="PF13934"/>
    </source>
</evidence>
<keyword evidence="6" id="KW-1185">Reference proteome</keyword>
<dbReference type="EMBL" id="JAHRIQ010014668">
    <property type="protein sequence ID" value="MEQ2226219.1"/>
    <property type="molecule type" value="Genomic_DNA"/>
</dbReference>
<comment type="subcellular location">
    <subcellularLocation>
        <location evidence="1">Nucleus</location>
    </subcellularLocation>
</comment>
<feature type="region of interest" description="Disordered" evidence="3">
    <location>
        <begin position="385"/>
        <end position="411"/>
    </location>
</feature>
<proteinExistence type="predicted"/>
<feature type="compositionally biased region" description="Polar residues" evidence="3">
    <location>
        <begin position="218"/>
        <end position="230"/>
    </location>
</feature>
<gene>
    <name evidence="5" type="ORF">ILYODFUR_025326</name>
</gene>
<protein>
    <recommendedName>
        <fullName evidence="4">ELYS-like domain-containing protein</fullName>
    </recommendedName>
</protein>
<dbReference type="PANTHER" id="PTHR21583">
    <property type="entry name" value="ELYS PROTEIN"/>
    <property type="match status" value="1"/>
</dbReference>
<evidence type="ECO:0000313" key="5">
    <source>
        <dbReference type="EMBL" id="MEQ2226219.1"/>
    </source>
</evidence>
<sequence>MLVLVPCIDNMSVQGILMYFILDVTTFCSLFAMHSQSLTAFPTNQSLLDASMELLLSPRAAVPQLSWQHRYIIISLLKRKQYYMALKYLQWAKPPIEAIEDAKLCAEVLLQSSYVSDAWALLRKSHTEKGCNGREDCRGVEVTIFQLKNKGCFSEMAPAHCLPHCIRIRQRTMCSEELVKLVKKAVTEVRKPHPSISEVVWPKQPKRKPNSRDIFLSVPSQPVLNESSGRNRTHSKHRGLPGGTNQCEAQEDILSSENQSSFSGSSFSLASSAPLLKHSHVFESTITLQKISAFLTDQEIRSKGDDEEDEDKFTSVADFLPHCPELKLIPDGATEPLSLNGLNSKSSKSKDVVISCVLQGGKEEKEYTPGEKLAPATTKTFSSVSVKREDQSDSSVVISGDQEGHEHHQQRETLGFGIQKFCSTPSHPPRIW</sequence>
<dbReference type="InterPro" id="IPR025151">
    <property type="entry name" value="ELYS_dom"/>
</dbReference>
<feature type="region of interest" description="Disordered" evidence="3">
    <location>
        <begin position="202"/>
        <end position="246"/>
    </location>
</feature>
<dbReference type="Proteomes" id="UP001482620">
    <property type="component" value="Unassembled WGS sequence"/>
</dbReference>
<evidence type="ECO:0000256" key="3">
    <source>
        <dbReference type="SAM" id="MobiDB-lite"/>
    </source>
</evidence>
<organism evidence="5 6">
    <name type="scientific">Ilyodon furcidens</name>
    <name type="common">goldbreast splitfin</name>
    <dbReference type="NCBI Taxonomy" id="33524"/>
    <lineage>
        <taxon>Eukaryota</taxon>
        <taxon>Metazoa</taxon>
        <taxon>Chordata</taxon>
        <taxon>Craniata</taxon>
        <taxon>Vertebrata</taxon>
        <taxon>Euteleostomi</taxon>
        <taxon>Actinopterygii</taxon>
        <taxon>Neopterygii</taxon>
        <taxon>Teleostei</taxon>
        <taxon>Neoteleostei</taxon>
        <taxon>Acanthomorphata</taxon>
        <taxon>Ovalentaria</taxon>
        <taxon>Atherinomorphae</taxon>
        <taxon>Cyprinodontiformes</taxon>
        <taxon>Goodeidae</taxon>
        <taxon>Ilyodon</taxon>
    </lineage>
</organism>
<keyword evidence="2" id="KW-0539">Nucleus</keyword>
<dbReference type="InterPro" id="IPR052620">
    <property type="entry name" value="ELYS/MEL-28_NucAsmblyFactor"/>
</dbReference>
<feature type="domain" description="ELYS-like" evidence="4">
    <location>
        <begin position="49"/>
        <end position="152"/>
    </location>
</feature>
<dbReference type="Pfam" id="PF13934">
    <property type="entry name" value="ELYS"/>
    <property type="match status" value="1"/>
</dbReference>
<evidence type="ECO:0000313" key="6">
    <source>
        <dbReference type="Proteomes" id="UP001482620"/>
    </source>
</evidence>
<dbReference type="PANTHER" id="PTHR21583:SF8">
    <property type="entry name" value="PROTEIN ELYS"/>
    <property type="match status" value="1"/>
</dbReference>
<evidence type="ECO:0000256" key="2">
    <source>
        <dbReference type="ARBA" id="ARBA00023242"/>
    </source>
</evidence>
<name>A0ABV0T0A2_9TELE</name>
<reference evidence="5 6" key="1">
    <citation type="submission" date="2021-06" db="EMBL/GenBank/DDBJ databases">
        <authorList>
            <person name="Palmer J.M."/>
        </authorList>
    </citation>
    <scope>NUCLEOTIDE SEQUENCE [LARGE SCALE GENOMIC DNA]</scope>
    <source>
        <strain evidence="6">if_2019</strain>
        <tissue evidence="5">Muscle</tissue>
    </source>
</reference>
<evidence type="ECO:0000256" key="1">
    <source>
        <dbReference type="ARBA" id="ARBA00004123"/>
    </source>
</evidence>
<accession>A0ABV0T0A2</accession>
<feature type="compositionally biased region" description="Basic and acidic residues" evidence="3">
    <location>
        <begin position="402"/>
        <end position="411"/>
    </location>
</feature>
<comment type="caution">
    <text evidence="5">The sequence shown here is derived from an EMBL/GenBank/DDBJ whole genome shotgun (WGS) entry which is preliminary data.</text>
</comment>